<evidence type="ECO:0000256" key="2">
    <source>
        <dbReference type="SAM" id="MobiDB-lite"/>
    </source>
</evidence>
<feature type="region of interest" description="Disordered" evidence="2">
    <location>
        <begin position="651"/>
        <end position="683"/>
    </location>
</feature>
<dbReference type="GO" id="GO:0043596">
    <property type="term" value="C:nuclear replication fork"/>
    <property type="evidence" value="ECO:0007669"/>
    <property type="project" value="TreeGrafter"/>
</dbReference>
<dbReference type="AlphaFoldDB" id="A0A1E3HHD1"/>
<keyword evidence="5" id="KW-1185">Reference proteome</keyword>
<dbReference type="PANTHER" id="PTHR13454">
    <property type="entry name" value="PROTEIN MCM10 HOMOLOG"/>
    <property type="match status" value="1"/>
</dbReference>
<feature type="region of interest" description="Disordered" evidence="2">
    <location>
        <begin position="605"/>
        <end position="634"/>
    </location>
</feature>
<dbReference type="GO" id="GO:0003697">
    <property type="term" value="F:single-stranded DNA binding"/>
    <property type="evidence" value="ECO:0007669"/>
    <property type="project" value="InterPro"/>
</dbReference>
<dbReference type="InterPro" id="IPR015408">
    <property type="entry name" value="Znf_Mcm10/DnaG"/>
</dbReference>
<gene>
    <name evidence="4" type="ORF">L202_07131</name>
</gene>
<organism evidence="4 5">
    <name type="scientific">Cryptococcus amylolentus CBS 6039</name>
    <dbReference type="NCBI Taxonomy" id="1295533"/>
    <lineage>
        <taxon>Eukaryota</taxon>
        <taxon>Fungi</taxon>
        <taxon>Dikarya</taxon>
        <taxon>Basidiomycota</taxon>
        <taxon>Agaricomycotina</taxon>
        <taxon>Tremellomycetes</taxon>
        <taxon>Tremellales</taxon>
        <taxon>Cryptococcaceae</taxon>
        <taxon>Cryptococcus</taxon>
    </lineage>
</organism>
<feature type="domain" description="Zinc finger Mcm10/DnaG-type" evidence="3">
    <location>
        <begin position="545"/>
        <end position="590"/>
    </location>
</feature>
<reference evidence="4 5" key="1">
    <citation type="submission" date="2016-06" db="EMBL/GenBank/DDBJ databases">
        <title>Evolution of pathogenesis and genome organization in the Tremellales.</title>
        <authorList>
            <person name="Cuomo C."/>
            <person name="Litvintseva A."/>
            <person name="Heitman J."/>
            <person name="Chen Y."/>
            <person name="Sun S."/>
            <person name="Springer D."/>
            <person name="Dromer F."/>
            <person name="Young S."/>
            <person name="Zeng Q."/>
            <person name="Chapman S."/>
            <person name="Gujja S."/>
            <person name="Saif S."/>
            <person name="Birren B."/>
        </authorList>
    </citation>
    <scope>NUCLEOTIDE SEQUENCE [LARGE SCALE GENOMIC DNA]</scope>
    <source>
        <strain evidence="4 5">CBS 6039</strain>
    </source>
</reference>
<feature type="compositionally biased region" description="Low complexity" evidence="2">
    <location>
        <begin position="150"/>
        <end position="163"/>
    </location>
</feature>
<feature type="compositionally biased region" description="Pro residues" evidence="2">
    <location>
        <begin position="803"/>
        <end position="816"/>
    </location>
</feature>
<dbReference type="Gene3D" id="2.40.50.140">
    <property type="entry name" value="Nucleic acid-binding proteins"/>
    <property type="match status" value="2"/>
</dbReference>
<feature type="compositionally biased region" description="Low complexity" evidence="2">
    <location>
        <begin position="115"/>
        <end position="130"/>
    </location>
</feature>
<dbReference type="RefSeq" id="XP_018990602.1">
    <property type="nucleotide sequence ID" value="XM_019141795.1"/>
</dbReference>
<feature type="compositionally biased region" description="Basic and acidic residues" evidence="2">
    <location>
        <begin position="784"/>
        <end position="797"/>
    </location>
</feature>
<feature type="compositionally biased region" description="Acidic residues" evidence="2">
    <location>
        <begin position="370"/>
        <end position="395"/>
    </location>
</feature>
<sequence length="827" mass="90592">MSENEETTEALRAEMAALQARLDAKLAKKEKERRIRKAEDAKVLVQDTPTKASSREEKRQRSYSPPAAQPKFISKKPALGSEHGSRASTPTPAPPAEPAKSSMASRLAGMHREGSSGSSRSSRAGSAVPRVQPPPARPSTSRERYPAPAPALVPSSSSNQSKAAAKRRTDDLEAALARDKYGKKPVQKLPSLLARKGISSAAPPGRSSHESTSASSKPSSSKRVNPAPYPTAASSRARAERERSDSLEVEDKKESYRRDDVDSTLIEELERGPKEFGRDPEGDDEWASVEPNSGIRLRKRTTPHKEVQEFLTGRYYLPPSKIYSVARLSRDGTSYDVPVDDEWLTIAVVAQRGPIRVSGTKVKTEKNSDDENDEGEDKDESDEEESEDDEDDGEQVADIKPFIGTDGKAWKPKPKKKAKKSKEGSEDDWKKKRGPRKYINLTLCAMPRRKYGSTTSTGDVLLHMLLFEADHVVAMEDGEGGTYKSYRGGSGGAYEKWCNIAEGSVIAILNPRVWRNLRGGSHKPHPMESPLGLNPFSDDDIMLIGQSRDLGHCSAIQRDGNRCRSWVDTRLNAVCEYHLHAAVKRGKAGRGEFTASTNAFHLTHSKSQVGNTPTKHRKGLLPANGRIATPRGEANGGGGATYVVGGGVIHTGGPPGDENVADRLGRGRAGKRRRKVEQQEAERDLQKLFEREKAMGGGGTTGGRYLSVIKRYEGKTKEKDGKDKEDEDQEDQEDQEEKKTRVFSAEAIKKIGFDPSARAGQLTKEEDRERIEAIAILEGLSAKGKRDFTTKRKREDSAVPQPTNSPPSAPAKPVAPPQDDDMIDLDD</sequence>
<dbReference type="InterPro" id="IPR040184">
    <property type="entry name" value="Mcm10"/>
</dbReference>
<comment type="caution">
    <text evidence="4">The sequence shown here is derived from an EMBL/GenBank/DDBJ whole genome shotgun (WGS) entry which is preliminary data.</text>
</comment>
<feature type="compositionally biased region" description="Acidic residues" evidence="2">
    <location>
        <begin position="818"/>
        <end position="827"/>
    </location>
</feature>
<dbReference type="Pfam" id="PF09329">
    <property type="entry name" value="zf-primase"/>
    <property type="match status" value="1"/>
</dbReference>
<feature type="region of interest" description="Disordered" evidence="2">
    <location>
        <begin position="27"/>
        <end position="302"/>
    </location>
</feature>
<feature type="compositionally biased region" description="Basic and acidic residues" evidence="2">
    <location>
        <begin position="167"/>
        <end position="182"/>
    </location>
</feature>
<dbReference type="InterPro" id="IPR012340">
    <property type="entry name" value="NA-bd_OB-fold"/>
</dbReference>
<feature type="compositionally biased region" description="Basic and acidic residues" evidence="2">
    <location>
        <begin position="421"/>
        <end position="430"/>
    </location>
</feature>
<feature type="region of interest" description="Disordered" evidence="2">
    <location>
        <begin position="716"/>
        <end position="743"/>
    </location>
</feature>
<dbReference type="Proteomes" id="UP000094065">
    <property type="component" value="Unassembled WGS sequence"/>
</dbReference>
<dbReference type="GeneID" id="30158440"/>
<dbReference type="GO" id="GO:0006270">
    <property type="term" value="P:DNA replication initiation"/>
    <property type="evidence" value="ECO:0007669"/>
    <property type="project" value="InterPro"/>
</dbReference>
<evidence type="ECO:0000256" key="1">
    <source>
        <dbReference type="ARBA" id="ARBA00009679"/>
    </source>
</evidence>
<dbReference type="PANTHER" id="PTHR13454:SF11">
    <property type="entry name" value="PROTEIN MCM10 HOMOLOG"/>
    <property type="match status" value="1"/>
</dbReference>
<feature type="compositionally biased region" description="Low complexity" evidence="2">
    <location>
        <begin position="210"/>
        <end position="221"/>
    </location>
</feature>
<feature type="compositionally biased region" description="Basic and acidic residues" evidence="2">
    <location>
        <begin position="237"/>
        <end position="261"/>
    </location>
</feature>
<feature type="compositionally biased region" description="Acidic residues" evidence="2">
    <location>
        <begin position="725"/>
        <end position="735"/>
    </location>
</feature>
<feature type="region of interest" description="Disordered" evidence="2">
    <location>
        <begin position="360"/>
        <end position="432"/>
    </location>
</feature>
<feature type="compositionally biased region" description="Basic residues" evidence="2">
    <location>
        <begin position="666"/>
        <end position="675"/>
    </location>
</feature>
<evidence type="ECO:0000259" key="3">
    <source>
        <dbReference type="Pfam" id="PF09329"/>
    </source>
</evidence>
<dbReference type="EMBL" id="AWGJ01000011">
    <property type="protein sequence ID" value="ODN74821.1"/>
    <property type="molecule type" value="Genomic_DNA"/>
</dbReference>
<feature type="compositionally biased region" description="Basic residues" evidence="2">
    <location>
        <begin position="410"/>
        <end position="420"/>
    </location>
</feature>
<name>A0A1E3HHD1_9TREE</name>
<evidence type="ECO:0000313" key="5">
    <source>
        <dbReference type="Proteomes" id="UP000094065"/>
    </source>
</evidence>
<dbReference type="STRING" id="1295533.A0A1E3HHD1"/>
<comment type="similarity">
    <text evidence="1">Belongs to the MCM10 family.</text>
</comment>
<proteinExistence type="inferred from homology"/>
<evidence type="ECO:0000313" key="4">
    <source>
        <dbReference type="EMBL" id="ODN74821.1"/>
    </source>
</evidence>
<dbReference type="GO" id="GO:0003688">
    <property type="term" value="F:DNA replication origin binding"/>
    <property type="evidence" value="ECO:0007669"/>
    <property type="project" value="TreeGrafter"/>
</dbReference>
<feature type="compositionally biased region" description="Basic and acidic residues" evidence="2">
    <location>
        <begin position="27"/>
        <end position="42"/>
    </location>
</feature>
<feature type="compositionally biased region" description="Basic and acidic residues" evidence="2">
    <location>
        <begin position="268"/>
        <end position="280"/>
    </location>
</feature>
<dbReference type="OrthoDB" id="202825at2759"/>
<protein>
    <recommendedName>
        <fullName evidence="3">Zinc finger Mcm10/DnaG-type domain-containing protein</fullName>
    </recommendedName>
</protein>
<feature type="region of interest" description="Disordered" evidence="2">
    <location>
        <begin position="782"/>
        <end position="827"/>
    </location>
</feature>
<accession>A0A1E3HHD1</accession>